<comment type="similarity">
    <text evidence="2">Belongs to the MotA family.</text>
</comment>
<keyword evidence="6" id="KW-0283">Flagellar rotation</keyword>
<evidence type="ECO:0000256" key="4">
    <source>
        <dbReference type="ARBA" id="ARBA00022475"/>
    </source>
</evidence>
<proteinExistence type="inferred from homology"/>
<dbReference type="GO" id="GO:0005886">
    <property type="term" value="C:plasma membrane"/>
    <property type="evidence" value="ECO:0007669"/>
    <property type="project" value="UniProtKB-SubCell"/>
</dbReference>
<keyword evidence="5 9" id="KW-0812">Transmembrane</keyword>
<evidence type="ECO:0000256" key="5">
    <source>
        <dbReference type="ARBA" id="ARBA00022692"/>
    </source>
</evidence>
<keyword evidence="7 9" id="KW-1133">Transmembrane helix</keyword>
<dbReference type="InterPro" id="IPR002898">
    <property type="entry name" value="MotA_ExbB_proton_chnl"/>
</dbReference>
<dbReference type="GO" id="GO:0006935">
    <property type="term" value="P:chemotaxis"/>
    <property type="evidence" value="ECO:0007669"/>
    <property type="project" value="InterPro"/>
</dbReference>
<accession>A0A370DT70</accession>
<feature type="transmembrane region" description="Helical" evidence="9">
    <location>
        <begin position="173"/>
        <end position="197"/>
    </location>
</feature>
<organism evidence="11 12">
    <name type="scientific">endosymbiont of Escarpia spicata</name>
    <dbReference type="NCBI Taxonomy" id="2200908"/>
    <lineage>
        <taxon>Bacteria</taxon>
        <taxon>Pseudomonadati</taxon>
        <taxon>Pseudomonadota</taxon>
        <taxon>Gammaproteobacteria</taxon>
        <taxon>sulfur-oxidizing symbionts</taxon>
    </lineage>
</organism>
<evidence type="ECO:0000256" key="3">
    <source>
        <dbReference type="ARBA" id="ARBA00022448"/>
    </source>
</evidence>
<dbReference type="NCBIfam" id="NF006527">
    <property type="entry name" value="PRK08990.1"/>
    <property type="match status" value="1"/>
</dbReference>
<evidence type="ECO:0000256" key="9">
    <source>
        <dbReference type="SAM" id="Phobius"/>
    </source>
</evidence>
<dbReference type="AlphaFoldDB" id="A0A370DT70"/>
<dbReference type="InterPro" id="IPR000540">
    <property type="entry name" value="Flag_MotA_CS"/>
</dbReference>
<reference evidence="11 12" key="1">
    <citation type="journal article" date="2018" name="ISME J.">
        <title>Endosymbiont genomes yield clues of tubeworm success.</title>
        <authorList>
            <person name="Li Y."/>
            <person name="Liles M.R."/>
            <person name="Halanych K.M."/>
        </authorList>
    </citation>
    <scope>NUCLEOTIDE SEQUENCE [LARGE SCALE GENOMIC DNA]</scope>
    <source>
        <strain evidence="11">A1462</strain>
    </source>
</reference>
<dbReference type="Proteomes" id="UP000254771">
    <property type="component" value="Unassembled WGS sequence"/>
</dbReference>
<dbReference type="Pfam" id="PF01618">
    <property type="entry name" value="MotA_ExbB"/>
    <property type="match status" value="1"/>
</dbReference>
<sequence>MDIATLVGLLGGLGIIIAAIATGGDVMLFVNVPSILIVVGGTFMVTLMQVSLGDFLGSFGIGMKAFFYKTDDPKKLIEEAVELADIARKNGLLALEGQEISNDFLKRGVGLCVDGHDPVLVNKLLSKDINLTIERHEVGQTMFKNMAIMAPAMGMIGTLIGLVQMLANMSDPASIGPAMAVALLTTLYGAVIANAFAQPMSDKLARSSSMEKTNKSLIIETISGIQEGMNPRVLEQLLSTYLPAGKRPTGDSD</sequence>
<evidence type="ECO:0000313" key="12">
    <source>
        <dbReference type="Proteomes" id="UP000254771"/>
    </source>
</evidence>
<dbReference type="InterPro" id="IPR047055">
    <property type="entry name" value="MotA-like"/>
</dbReference>
<keyword evidence="4" id="KW-1003">Cell membrane</keyword>
<dbReference type="EMBL" id="QFXE01000001">
    <property type="protein sequence ID" value="RDH88414.1"/>
    <property type="molecule type" value="Genomic_DNA"/>
</dbReference>
<evidence type="ECO:0000256" key="1">
    <source>
        <dbReference type="ARBA" id="ARBA00004651"/>
    </source>
</evidence>
<feature type="domain" description="MotA/TolQ/ExbB proton channel" evidence="10">
    <location>
        <begin position="98"/>
        <end position="211"/>
    </location>
</feature>
<evidence type="ECO:0000313" key="11">
    <source>
        <dbReference type="EMBL" id="RDH88414.1"/>
    </source>
</evidence>
<feature type="transmembrane region" description="Helical" evidence="9">
    <location>
        <begin position="146"/>
        <end position="167"/>
    </location>
</feature>
<evidence type="ECO:0000256" key="7">
    <source>
        <dbReference type="ARBA" id="ARBA00022989"/>
    </source>
</evidence>
<name>A0A370DT70_9GAMM</name>
<comment type="subcellular location">
    <subcellularLocation>
        <location evidence="1">Cell membrane</location>
        <topology evidence="1">Multi-pass membrane protein</topology>
    </subcellularLocation>
</comment>
<gene>
    <name evidence="11" type="ORF">DIZ78_00280</name>
</gene>
<keyword evidence="11" id="KW-0282">Flagellum</keyword>
<keyword evidence="11" id="KW-0966">Cell projection</keyword>
<keyword evidence="3" id="KW-0813">Transport</keyword>
<dbReference type="GO" id="GO:0071978">
    <property type="term" value="P:bacterial-type flagellum-dependent swarming motility"/>
    <property type="evidence" value="ECO:0007669"/>
    <property type="project" value="InterPro"/>
</dbReference>
<dbReference type="PANTHER" id="PTHR30433:SF2">
    <property type="entry name" value="MOTILITY PROTEIN A"/>
    <property type="match status" value="1"/>
</dbReference>
<evidence type="ECO:0000259" key="10">
    <source>
        <dbReference type="Pfam" id="PF01618"/>
    </source>
</evidence>
<keyword evidence="8 9" id="KW-0472">Membrane</keyword>
<evidence type="ECO:0000256" key="6">
    <source>
        <dbReference type="ARBA" id="ARBA00022779"/>
    </source>
</evidence>
<keyword evidence="12" id="KW-1185">Reference proteome</keyword>
<dbReference type="PANTHER" id="PTHR30433">
    <property type="entry name" value="CHEMOTAXIS PROTEIN MOTA"/>
    <property type="match status" value="1"/>
</dbReference>
<evidence type="ECO:0000256" key="2">
    <source>
        <dbReference type="ARBA" id="ARBA00008038"/>
    </source>
</evidence>
<evidence type="ECO:0000256" key="8">
    <source>
        <dbReference type="ARBA" id="ARBA00023136"/>
    </source>
</evidence>
<comment type="caution">
    <text evidence="11">The sequence shown here is derived from an EMBL/GenBank/DDBJ whole genome shotgun (WGS) entry which is preliminary data.</text>
</comment>
<protein>
    <submittedName>
        <fullName evidence="11">Flagellar motor protein PomA</fullName>
    </submittedName>
</protein>
<dbReference type="PROSITE" id="PS01307">
    <property type="entry name" value="MOTA"/>
    <property type="match status" value="1"/>
</dbReference>
<keyword evidence="11" id="KW-0969">Cilium</keyword>